<dbReference type="PANTHER" id="PTHR12801:SF62">
    <property type="entry name" value="RNA EXONUCLEASE 1 HOMOLOG"/>
    <property type="match status" value="1"/>
</dbReference>
<name>G5B3M8_HETGA</name>
<reference evidence="12" key="2">
    <citation type="submission" date="2025-04" db="UniProtKB">
        <authorList>
            <consortium name="RefSeq"/>
        </authorList>
    </citation>
    <scope>IDENTIFICATION</scope>
</reference>
<dbReference type="InterPro" id="IPR034922">
    <property type="entry name" value="REX1-like_exo"/>
</dbReference>
<dbReference type="Gene3D" id="3.30.420.10">
    <property type="entry name" value="Ribonuclease H-like superfamily/Ribonuclease H"/>
    <property type="match status" value="1"/>
</dbReference>
<feature type="compositionally biased region" description="Low complexity" evidence="7">
    <location>
        <begin position="115"/>
        <end position="124"/>
    </location>
</feature>
<comment type="similarity">
    <text evidence="2">Belongs to the REXO1/REXO3 family.</text>
</comment>
<dbReference type="AlphaFoldDB" id="G5B3M8"/>
<dbReference type="Proteomes" id="UP000694906">
    <property type="component" value="Unplaced"/>
</dbReference>
<keyword evidence="4" id="KW-0378">Hydrolase</keyword>
<dbReference type="CDD" id="cd06145">
    <property type="entry name" value="REX1_like"/>
    <property type="match status" value="1"/>
</dbReference>
<keyword evidence="6" id="KW-0539">Nucleus</keyword>
<evidence type="ECO:0000256" key="7">
    <source>
        <dbReference type="SAM" id="MobiDB-lite"/>
    </source>
</evidence>
<feature type="compositionally biased region" description="Pro residues" evidence="7">
    <location>
        <begin position="541"/>
        <end position="550"/>
    </location>
</feature>
<evidence type="ECO:0000256" key="4">
    <source>
        <dbReference type="ARBA" id="ARBA00022801"/>
    </source>
</evidence>
<dbReference type="GeneID" id="101718935"/>
<evidence type="ECO:0000256" key="2">
    <source>
        <dbReference type="ARBA" id="ARBA00006357"/>
    </source>
</evidence>
<dbReference type="OrthoDB" id="206335at2759"/>
<evidence type="ECO:0000256" key="6">
    <source>
        <dbReference type="ARBA" id="ARBA00023242"/>
    </source>
</evidence>
<evidence type="ECO:0000256" key="3">
    <source>
        <dbReference type="ARBA" id="ARBA00022722"/>
    </source>
</evidence>
<keyword evidence="5 9" id="KW-0269">Exonuclease</keyword>
<dbReference type="GO" id="GO:0003676">
    <property type="term" value="F:nucleic acid binding"/>
    <property type="evidence" value="ECO:0007669"/>
    <property type="project" value="InterPro"/>
</dbReference>
<feature type="region of interest" description="Disordered" evidence="7">
    <location>
        <begin position="51"/>
        <end position="150"/>
    </location>
</feature>
<feature type="region of interest" description="Disordered" evidence="7">
    <location>
        <begin position="534"/>
        <end position="605"/>
    </location>
</feature>
<dbReference type="STRING" id="10181.G5B3M8"/>
<dbReference type="InParanoid" id="G5B3M8"/>
<dbReference type="InterPro" id="IPR036397">
    <property type="entry name" value="RNaseH_sf"/>
</dbReference>
<feature type="domain" description="Exonuclease" evidence="8">
    <location>
        <begin position="375"/>
        <end position="534"/>
    </location>
</feature>
<dbReference type="SUPFAM" id="SSF53098">
    <property type="entry name" value="Ribonuclease H-like"/>
    <property type="match status" value="1"/>
</dbReference>
<feature type="compositionally biased region" description="Polar residues" evidence="7">
    <location>
        <begin position="140"/>
        <end position="150"/>
    </location>
</feature>
<dbReference type="KEGG" id="hgl:101718935"/>
<dbReference type="InterPro" id="IPR012337">
    <property type="entry name" value="RNaseH-like_sf"/>
</dbReference>
<dbReference type="GO" id="GO:0005634">
    <property type="term" value="C:nucleus"/>
    <property type="evidence" value="ECO:0007669"/>
    <property type="project" value="UniProtKB-SubCell"/>
</dbReference>
<dbReference type="Pfam" id="PF15870">
    <property type="entry name" value="EloA-BP1"/>
    <property type="match status" value="2"/>
</dbReference>
<sequence>MSLRATAPSWFPPGHSQAQKVEAVGVILHPSLPRNCSQAPGFIFNQAQPLRRGSEVPSARLKTTQEAQRKLASCQQSAPPPPAKKPSSVHSPGGKRKIHVPGPKLATAPMDAKKSLAASSSQAAEGAQRLKTRMSPGVASETSSNTTATQVAHGQSLQKFQKEFGGKTPTAVRRHYFGLFSEECLKFCSTPLEALKKAWMEEKVIFDRSPSKNAYLCDAGHTLKTLRGLVPSGLPGLNRATLHRRLCRYLLTEDERKANSYPFSDPERPGHAVLFTVEDKRQNSHRRTCCRCGTEYPVSPWGLCVSPEQCYYHWGRPWRKFLARGWENQYTCCSAAVGSVGCQVAKQHVHDGRKDDLEGFVTTAAKGPSQDAHPGIYALDCEMSFTTHGLELTRISVVDSDMRVVYDTFVKPDHEIVDYNTRFSGVTEAALARTSVTLRDVQAFLLTILSADSILIGHSLESDLLVLKMIHPLVVDTSLLFPHRLGLPYKRSLRSLVADYLHEVIQDNPAGHSSREDASACMRLVAWKIVEDAGQSSWDPGSPPPPPPPSLTSSVAQACPWPGSPPNTASPKPVPQPAAPATWNQDMEEPAASGSGSRSLHNINA</sequence>
<feature type="compositionally biased region" description="Polar residues" evidence="7">
    <location>
        <begin position="594"/>
        <end position="605"/>
    </location>
</feature>
<gene>
    <name evidence="12" type="primary">LOC101718935</name>
    <name evidence="9" type="ORF">GW7_19578</name>
</gene>
<evidence type="ECO:0000313" key="9">
    <source>
        <dbReference type="EMBL" id="EHB03883.1"/>
    </source>
</evidence>
<dbReference type="RefSeq" id="XP_004854960.1">
    <property type="nucleotide sequence ID" value="XM_004854903.2"/>
</dbReference>
<reference evidence="9 10" key="1">
    <citation type="journal article" date="2011" name="Nature">
        <title>Genome sequencing reveals insights into physiology and longevity of the naked mole rat.</title>
        <authorList>
            <person name="Kim E.B."/>
            <person name="Fang X."/>
            <person name="Fushan A.A."/>
            <person name="Huang Z."/>
            <person name="Lobanov A.V."/>
            <person name="Han L."/>
            <person name="Marino S.M."/>
            <person name="Sun X."/>
            <person name="Turanov A.A."/>
            <person name="Yang P."/>
            <person name="Yim S.H."/>
            <person name="Zhao X."/>
            <person name="Kasaikina M.V."/>
            <person name="Stoletzki N."/>
            <person name="Peng C."/>
            <person name="Polak P."/>
            <person name="Xiong Z."/>
            <person name="Kiezun A."/>
            <person name="Zhu Y."/>
            <person name="Chen Y."/>
            <person name="Kryukov G.V."/>
            <person name="Zhang Q."/>
            <person name="Peshkin L."/>
            <person name="Yang L."/>
            <person name="Bronson R.T."/>
            <person name="Buffenstein R."/>
            <person name="Wang B."/>
            <person name="Han C."/>
            <person name="Li Q."/>
            <person name="Chen L."/>
            <person name="Zhao W."/>
            <person name="Sunyaev S.R."/>
            <person name="Park T.J."/>
            <person name="Zhang G."/>
            <person name="Wang J."/>
            <person name="Gladyshev V.N."/>
        </authorList>
    </citation>
    <scope>NUCLEOTIDE SEQUENCE [LARGE SCALE GENOMIC DNA]</scope>
</reference>
<dbReference type="SMART" id="SM00479">
    <property type="entry name" value="EXOIII"/>
    <property type="match status" value="1"/>
</dbReference>
<organism evidence="9 10">
    <name type="scientific">Heterocephalus glaber</name>
    <name type="common">Naked mole rat</name>
    <dbReference type="NCBI Taxonomy" id="10181"/>
    <lineage>
        <taxon>Eukaryota</taxon>
        <taxon>Metazoa</taxon>
        <taxon>Chordata</taxon>
        <taxon>Craniata</taxon>
        <taxon>Vertebrata</taxon>
        <taxon>Euteleostomi</taxon>
        <taxon>Mammalia</taxon>
        <taxon>Eutheria</taxon>
        <taxon>Euarchontoglires</taxon>
        <taxon>Glires</taxon>
        <taxon>Rodentia</taxon>
        <taxon>Hystricomorpha</taxon>
        <taxon>Bathyergidae</taxon>
        <taxon>Heterocephalus</taxon>
    </lineage>
</organism>
<dbReference type="PANTHER" id="PTHR12801">
    <property type="entry name" value="RNA EXONUCLEASE REXO1 / RECO3 FAMILY MEMBER-RELATED"/>
    <property type="match status" value="1"/>
</dbReference>
<accession>G5B3M8</accession>
<keyword evidence="3" id="KW-0540">Nuclease</keyword>
<evidence type="ECO:0000259" key="8">
    <source>
        <dbReference type="SMART" id="SM00479"/>
    </source>
</evidence>
<evidence type="ECO:0000313" key="12">
    <source>
        <dbReference type="RefSeq" id="XP_004854960.1"/>
    </source>
</evidence>
<evidence type="ECO:0000313" key="11">
    <source>
        <dbReference type="Proteomes" id="UP000694906"/>
    </source>
</evidence>
<evidence type="ECO:0000256" key="1">
    <source>
        <dbReference type="ARBA" id="ARBA00004123"/>
    </source>
</evidence>
<keyword evidence="11" id="KW-1185">Reference proteome</keyword>
<evidence type="ECO:0000313" key="10">
    <source>
        <dbReference type="Proteomes" id="UP000006813"/>
    </source>
</evidence>
<dbReference type="FunFam" id="3.30.420.10:FF:000021">
    <property type="entry name" value="RNA exonuclease 1 homolog"/>
    <property type="match status" value="1"/>
</dbReference>
<dbReference type="InterPro" id="IPR031736">
    <property type="entry name" value="REXO1-like_dom"/>
</dbReference>
<dbReference type="eggNOG" id="KOG2248">
    <property type="taxonomic scope" value="Eukaryota"/>
</dbReference>
<proteinExistence type="inferred from homology"/>
<protein>
    <submittedName>
        <fullName evidence="12">RNA exonuclease 1 homolog</fullName>
    </submittedName>
    <submittedName>
        <fullName evidence="9">RNA exonuclease 1-like protein</fullName>
    </submittedName>
</protein>
<dbReference type="Proteomes" id="UP000006813">
    <property type="component" value="Unassembled WGS sequence"/>
</dbReference>
<dbReference type="InterPro" id="IPR047021">
    <property type="entry name" value="REXO1/3/4-like"/>
</dbReference>
<comment type="subcellular location">
    <subcellularLocation>
        <location evidence="1">Nucleus</location>
    </subcellularLocation>
</comment>
<evidence type="ECO:0000256" key="5">
    <source>
        <dbReference type="ARBA" id="ARBA00022839"/>
    </source>
</evidence>
<dbReference type="InterPro" id="IPR013520">
    <property type="entry name" value="Ribonucl_H"/>
</dbReference>
<dbReference type="EMBL" id="JH168281">
    <property type="protein sequence ID" value="EHB03883.1"/>
    <property type="molecule type" value="Genomic_DNA"/>
</dbReference>
<dbReference type="GO" id="GO:0004527">
    <property type="term" value="F:exonuclease activity"/>
    <property type="evidence" value="ECO:0007669"/>
    <property type="project" value="UniProtKB-KW"/>
</dbReference>